<name>A0A0A2TAC9_9BACI</name>
<gene>
    <name evidence="2" type="ORF">N782_10500</name>
</gene>
<dbReference type="OrthoDB" id="160199at2"/>
<proteinExistence type="predicted"/>
<evidence type="ECO:0000313" key="3">
    <source>
        <dbReference type="Proteomes" id="UP000030147"/>
    </source>
</evidence>
<organism evidence="2 3">
    <name type="scientific">Pontibacillus yanchengensis Y32</name>
    <dbReference type="NCBI Taxonomy" id="1385514"/>
    <lineage>
        <taxon>Bacteria</taxon>
        <taxon>Bacillati</taxon>
        <taxon>Bacillota</taxon>
        <taxon>Bacilli</taxon>
        <taxon>Bacillales</taxon>
        <taxon>Bacillaceae</taxon>
        <taxon>Pontibacillus</taxon>
    </lineage>
</organism>
<dbReference type="EMBL" id="AVBF01000023">
    <property type="protein sequence ID" value="KGP72782.1"/>
    <property type="molecule type" value="Genomic_DNA"/>
</dbReference>
<dbReference type="CDD" id="cd03441">
    <property type="entry name" value="R_hydratase_like"/>
    <property type="match status" value="1"/>
</dbReference>
<dbReference type="InterPro" id="IPR029069">
    <property type="entry name" value="HotDog_dom_sf"/>
</dbReference>
<dbReference type="Pfam" id="PF13452">
    <property type="entry name" value="FAS1_DH_region"/>
    <property type="match status" value="1"/>
</dbReference>
<dbReference type="Proteomes" id="UP000030147">
    <property type="component" value="Unassembled WGS sequence"/>
</dbReference>
<comment type="caution">
    <text evidence="2">The sequence shown here is derived from an EMBL/GenBank/DDBJ whole genome shotgun (WGS) entry which is preliminary data.</text>
</comment>
<reference evidence="2 3" key="1">
    <citation type="journal article" date="2015" name="Stand. Genomic Sci.">
        <title>High quality draft genome sequence of the moderately halophilic bacterium Pontibacillus yanchengensis Y32(T) and comparison among Pontibacillus genomes.</title>
        <authorList>
            <person name="Huang J."/>
            <person name="Qiao Z.X."/>
            <person name="Tang J.W."/>
            <person name="Wang G."/>
        </authorList>
    </citation>
    <scope>NUCLEOTIDE SEQUENCE [LARGE SCALE GENOMIC DNA]</scope>
    <source>
        <strain evidence="2 3">Y32</strain>
    </source>
</reference>
<dbReference type="RefSeq" id="WP_052111279.1">
    <property type="nucleotide sequence ID" value="NZ_AVBF01000023.1"/>
</dbReference>
<keyword evidence="3" id="KW-1185">Reference proteome</keyword>
<evidence type="ECO:0000259" key="1">
    <source>
        <dbReference type="Pfam" id="PF13452"/>
    </source>
</evidence>
<sequence>MDASFIGSTTEVHLICISPQEIKEYAEAIFLQNPIYVDRSKAVEAGFEDIPVPPTMPIVFWQSIHIPWISDFDGFVHTNQSFQYDQCLFANKTYECVVELTNVVEKIRHNKSMTFMEHKLLIYHQGELCGTAFTTFMTVEEE</sequence>
<dbReference type="Gene3D" id="3.10.129.10">
    <property type="entry name" value="Hotdog Thioesterase"/>
    <property type="match status" value="1"/>
</dbReference>
<feature type="domain" description="FAS1-like dehydratase" evidence="1">
    <location>
        <begin position="4"/>
        <end position="126"/>
    </location>
</feature>
<evidence type="ECO:0000313" key="2">
    <source>
        <dbReference type="EMBL" id="KGP72782.1"/>
    </source>
</evidence>
<dbReference type="AlphaFoldDB" id="A0A0A2TAC9"/>
<dbReference type="STRING" id="1385514.N782_10500"/>
<dbReference type="SUPFAM" id="SSF54637">
    <property type="entry name" value="Thioesterase/thiol ester dehydrase-isomerase"/>
    <property type="match status" value="1"/>
</dbReference>
<dbReference type="InterPro" id="IPR039569">
    <property type="entry name" value="FAS1-like_DH_region"/>
</dbReference>
<protein>
    <recommendedName>
        <fullName evidence="1">FAS1-like dehydratase domain-containing protein</fullName>
    </recommendedName>
</protein>
<accession>A0A0A2TAC9</accession>
<dbReference type="eggNOG" id="COG2030">
    <property type="taxonomic scope" value="Bacteria"/>
</dbReference>